<dbReference type="GO" id="GO:0052734">
    <property type="term" value="F:shikimate 3-dehydrogenase (NAD+) activity"/>
    <property type="evidence" value="ECO:0007669"/>
    <property type="project" value="RHEA"/>
</dbReference>
<dbReference type="InterPro" id="IPR013708">
    <property type="entry name" value="Shikimate_DH-bd_N"/>
</dbReference>
<dbReference type="Pfam" id="PF08501">
    <property type="entry name" value="Shikimate_dh_N"/>
    <property type="match status" value="1"/>
</dbReference>
<dbReference type="EMBL" id="PYLQ01000015">
    <property type="protein sequence ID" value="PST39854.1"/>
    <property type="molecule type" value="Genomic_DNA"/>
</dbReference>
<dbReference type="GO" id="GO:0019632">
    <property type="term" value="P:shikimate metabolic process"/>
    <property type="evidence" value="ECO:0007669"/>
    <property type="project" value="InterPro"/>
</dbReference>
<dbReference type="PANTHER" id="PTHR21089">
    <property type="entry name" value="SHIKIMATE DEHYDROGENASE"/>
    <property type="match status" value="1"/>
</dbReference>
<feature type="binding site" evidence="9">
    <location>
        <begin position="22"/>
        <end position="24"/>
    </location>
    <ligand>
        <name>shikimate</name>
        <dbReference type="ChEBI" id="CHEBI:36208"/>
    </ligand>
</feature>
<evidence type="ECO:0000256" key="2">
    <source>
        <dbReference type="ARBA" id="ARBA00022605"/>
    </source>
</evidence>
<protein>
    <recommendedName>
        <fullName evidence="9">Shikimate dehydrogenase (NADP(+))</fullName>
        <shortName evidence="9">SDH</shortName>
        <ecNumber evidence="9">1.1.1.25</ecNumber>
    </recommendedName>
</protein>
<keyword evidence="13" id="KW-1185">Reference proteome</keyword>
<dbReference type="PANTHER" id="PTHR21089:SF1">
    <property type="entry name" value="BIFUNCTIONAL 3-DEHYDROQUINATE DEHYDRATASE_SHIKIMATE DEHYDROGENASE, CHLOROPLASTIC"/>
    <property type="match status" value="1"/>
</dbReference>
<evidence type="ECO:0000256" key="8">
    <source>
        <dbReference type="ARBA" id="ARBA00060613"/>
    </source>
</evidence>
<dbReference type="CDD" id="cd01065">
    <property type="entry name" value="NAD_bind_Shikimate_DH"/>
    <property type="match status" value="1"/>
</dbReference>
<dbReference type="HAMAP" id="MF_00222">
    <property type="entry name" value="Shikimate_DH_AroE"/>
    <property type="match status" value="1"/>
</dbReference>
<comment type="pathway">
    <text evidence="1 9">Metabolic intermediate biosynthesis; chorismate biosynthesis; chorismate from D-erythrose 4-phosphate and phosphoenolpyruvate: step 4/7.</text>
</comment>
<name>A0A2T3FX27_9FIRM</name>
<dbReference type="GO" id="GO:0004764">
    <property type="term" value="F:shikimate 3-dehydrogenase (NADP+) activity"/>
    <property type="evidence" value="ECO:0007669"/>
    <property type="project" value="UniProtKB-UniRule"/>
</dbReference>
<comment type="subunit">
    <text evidence="9">Homodimer.</text>
</comment>
<feature type="binding site" evidence="9">
    <location>
        <begin position="133"/>
        <end position="137"/>
    </location>
    <ligand>
        <name>NADP(+)</name>
        <dbReference type="ChEBI" id="CHEBI:58349"/>
    </ligand>
</feature>
<proteinExistence type="inferred from homology"/>
<keyword evidence="4 9" id="KW-0560">Oxidoreductase</keyword>
<evidence type="ECO:0000256" key="7">
    <source>
        <dbReference type="ARBA" id="ARBA00052329"/>
    </source>
</evidence>
<evidence type="ECO:0000256" key="9">
    <source>
        <dbReference type="HAMAP-Rule" id="MF_00222"/>
    </source>
</evidence>
<feature type="binding site" evidence="9">
    <location>
        <position position="109"/>
    </location>
    <ligand>
        <name>shikimate</name>
        <dbReference type="ChEBI" id="CHEBI:36208"/>
    </ligand>
</feature>
<comment type="caution">
    <text evidence="12">The sequence shown here is derived from an EMBL/GenBank/DDBJ whole genome shotgun (WGS) entry which is preliminary data.</text>
</comment>
<dbReference type="Gene3D" id="3.40.50.720">
    <property type="entry name" value="NAD(P)-binding Rossmann-like Domain"/>
    <property type="match status" value="1"/>
</dbReference>
<feature type="binding site" evidence="9">
    <location>
        <position position="264"/>
    </location>
    <ligand>
        <name>shikimate</name>
        <dbReference type="ChEBI" id="CHEBI:36208"/>
    </ligand>
</feature>
<dbReference type="GO" id="GO:0009423">
    <property type="term" value="P:chorismate biosynthetic process"/>
    <property type="evidence" value="ECO:0007669"/>
    <property type="project" value="UniProtKB-UniRule"/>
</dbReference>
<reference evidence="12 13" key="1">
    <citation type="journal article" date="2019" name="Int. J. Syst. Evol. Microbiol.">
        <title>Faecalibacillus intestinalis gen. nov., sp. nov. and Faecalibacillus faecis sp. nov., isolated from human faeces.</title>
        <authorList>
            <person name="Seo B."/>
            <person name="Jeon K."/>
            <person name="Baek I."/>
            <person name="Lee Y.M."/>
            <person name="Baek K."/>
            <person name="Ko G."/>
        </authorList>
    </citation>
    <scope>NUCLEOTIDE SEQUENCE [LARGE SCALE GENOMIC DNA]</scope>
    <source>
        <strain evidence="12 13">SNUG30099</strain>
    </source>
</reference>
<dbReference type="SUPFAM" id="SSF51735">
    <property type="entry name" value="NAD(P)-binding Rossmann-fold domains"/>
    <property type="match status" value="1"/>
</dbReference>
<feature type="binding site" evidence="9">
    <location>
        <position position="234"/>
    </location>
    <ligand>
        <name>NADP(+)</name>
        <dbReference type="ChEBI" id="CHEBI:58349"/>
    </ligand>
</feature>
<dbReference type="GO" id="GO:0008652">
    <property type="term" value="P:amino acid biosynthetic process"/>
    <property type="evidence" value="ECO:0007669"/>
    <property type="project" value="UniProtKB-KW"/>
</dbReference>
<dbReference type="NCBIfam" id="TIGR00507">
    <property type="entry name" value="aroE"/>
    <property type="match status" value="1"/>
</dbReference>
<evidence type="ECO:0000256" key="5">
    <source>
        <dbReference type="ARBA" id="ARBA00023141"/>
    </source>
</evidence>
<dbReference type="AlphaFoldDB" id="A0A2T3FX27"/>
<sequence length="288" mass="31601">MEKRITGHTELLGLVATPIRHSKSPVMHNAACRALGLDYAYLAFDIQPDQLEDAVKGFKALNVRGWNVSMPYKTTIGQYLDHITPIAKMCGAINTVINDHGVLTGTITDGTGYMTALKDQGIDIIGKKMTIVGAGGAATAIVMQAALDGVKEISIFNIKDASWERALENVEKINSQTQCKAQLFDLNDHETLRKEINESVIFTNATNVGMGKLEGKMVLPDTSYLRKDLIVSDVIYMPEKTKLLEEAEKIGCKTINGLGMMLYQGAASFKLWTDQDMPIDVVKEALDF</sequence>
<evidence type="ECO:0000256" key="4">
    <source>
        <dbReference type="ARBA" id="ARBA00023002"/>
    </source>
</evidence>
<dbReference type="InterPro" id="IPR011342">
    <property type="entry name" value="Shikimate_DH"/>
</dbReference>
<dbReference type="EC" id="1.1.1.25" evidence="9"/>
<organism evidence="12 13">
    <name type="scientific">Faecalibacillus intestinalis</name>
    <dbReference type="NCBI Taxonomy" id="1982626"/>
    <lineage>
        <taxon>Bacteria</taxon>
        <taxon>Bacillati</taxon>
        <taxon>Bacillota</taxon>
        <taxon>Erysipelotrichia</taxon>
        <taxon>Erysipelotrichales</taxon>
        <taxon>Coprobacillaceae</taxon>
        <taxon>Faecalibacillus</taxon>
    </lineage>
</organism>
<dbReference type="InterPro" id="IPR036291">
    <property type="entry name" value="NAD(P)-bd_dom_sf"/>
</dbReference>
<feature type="domain" description="SDH C-terminal" evidence="11">
    <location>
        <begin position="257"/>
        <end position="286"/>
    </location>
</feature>
<dbReference type="GO" id="GO:0030266">
    <property type="term" value="F:quinate 3-dehydrogenase (NAD+) activity"/>
    <property type="evidence" value="ECO:0007669"/>
    <property type="project" value="UniProtKB-EC"/>
</dbReference>
<comment type="caution">
    <text evidence="9">Lacks conserved residue(s) required for the propagation of feature annotation.</text>
</comment>
<dbReference type="Proteomes" id="UP000240974">
    <property type="component" value="Unassembled WGS sequence"/>
</dbReference>
<dbReference type="FunFam" id="3.40.50.10860:FF:000004">
    <property type="entry name" value="Quinate/shikimate dehydrogenase"/>
    <property type="match status" value="1"/>
</dbReference>
<feature type="active site" description="Proton acceptor" evidence="9">
    <location>
        <position position="73"/>
    </location>
</feature>
<comment type="function">
    <text evidence="9">Involved in the biosynthesis of the chorismate, which leads to the biosynthesis of aromatic amino acids. Catalyzes the reversible NADPH linked reduction of 3-dehydroshikimate (DHSA) to yield shikimate (SA).</text>
</comment>
<dbReference type="Pfam" id="PF18317">
    <property type="entry name" value="SDH_C"/>
    <property type="match status" value="1"/>
</dbReference>
<feature type="binding site" evidence="9">
    <location>
        <position position="69"/>
    </location>
    <ligand>
        <name>shikimate</name>
        <dbReference type="ChEBI" id="CHEBI:36208"/>
    </ligand>
</feature>
<dbReference type="GO" id="GO:0050661">
    <property type="term" value="F:NADP binding"/>
    <property type="evidence" value="ECO:0007669"/>
    <property type="project" value="InterPro"/>
</dbReference>
<evidence type="ECO:0000313" key="13">
    <source>
        <dbReference type="Proteomes" id="UP000240974"/>
    </source>
</evidence>
<dbReference type="NCBIfam" id="NF001313">
    <property type="entry name" value="PRK00258.2-1"/>
    <property type="match status" value="1"/>
</dbReference>
<feature type="binding site" evidence="9">
    <location>
        <position position="257"/>
    </location>
    <ligand>
        <name>NADP(+)</name>
        <dbReference type="ChEBI" id="CHEBI:58349"/>
    </ligand>
</feature>
<dbReference type="RefSeq" id="WP_107030241.1">
    <property type="nucleotide sequence ID" value="NZ_PYLQ01000015.1"/>
</dbReference>
<comment type="pathway">
    <text evidence="8">Aromatic compound metabolism; 3,4-dihydroxybenzoate biosynthesis; 3-dehydroquinate from D-quinate (NAD(+) route).</text>
</comment>
<keyword evidence="2 9" id="KW-0028">Amino-acid biosynthesis</keyword>
<feature type="binding site" evidence="9">
    <location>
        <position position="94"/>
    </location>
    <ligand>
        <name>shikimate</name>
        <dbReference type="ChEBI" id="CHEBI:36208"/>
    </ligand>
</feature>
<dbReference type="InterPro" id="IPR022893">
    <property type="entry name" value="Shikimate_DH_fam"/>
</dbReference>
<dbReference type="SUPFAM" id="SSF53223">
    <property type="entry name" value="Aminoacid dehydrogenase-like, N-terminal domain"/>
    <property type="match status" value="1"/>
</dbReference>
<dbReference type="UniPathway" id="UPA00053">
    <property type="reaction ID" value="UER00087"/>
</dbReference>
<dbReference type="FunFam" id="3.40.50.720:FF:000086">
    <property type="entry name" value="Quinate/shikimate dehydrogenase"/>
    <property type="match status" value="1"/>
</dbReference>
<gene>
    <name evidence="9" type="primary">aroE</name>
    <name evidence="12" type="ORF">C7U54_10230</name>
</gene>
<comment type="similarity">
    <text evidence="9">Belongs to the shikimate dehydrogenase family.</text>
</comment>
<evidence type="ECO:0000256" key="3">
    <source>
        <dbReference type="ARBA" id="ARBA00022857"/>
    </source>
</evidence>
<comment type="catalytic activity">
    <reaction evidence="7">
        <text>shikimate + NAD(+) = 3-dehydroshikimate + NADH + H(+)</text>
        <dbReference type="Rhea" id="RHEA:17741"/>
        <dbReference type="ChEBI" id="CHEBI:15378"/>
        <dbReference type="ChEBI" id="CHEBI:16630"/>
        <dbReference type="ChEBI" id="CHEBI:36208"/>
        <dbReference type="ChEBI" id="CHEBI:57540"/>
        <dbReference type="ChEBI" id="CHEBI:57945"/>
    </reaction>
</comment>
<comment type="catalytic activity">
    <reaction evidence="6">
        <text>L-quinate + NAD(+) = 3-dehydroquinate + NADH + H(+)</text>
        <dbReference type="Rhea" id="RHEA:22364"/>
        <dbReference type="ChEBI" id="CHEBI:15378"/>
        <dbReference type="ChEBI" id="CHEBI:29751"/>
        <dbReference type="ChEBI" id="CHEBI:32364"/>
        <dbReference type="ChEBI" id="CHEBI:57540"/>
        <dbReference type="ChEBI" id="CHEBI:57945"/>
        <dbReference type="EC" id="1.1.1.24"/>
    </reaction>
</comment>
<feature type="binding site" evidence="9">
    <location>
        <position position="236"/>
    </location>
    <ligand>
        <name>shikimate</name>
        <dbReference type="ChEBI" id="CHEBI:36208"/>
    </ligand>
</feature>
<dbReference type="InterPro" id="IPR041121">
    <property type="entry name" value="SDH_C"/>
</dbReference>
<keyword evidence="3 9" id="KW-0521">NADP</keyword>
<dbReference type="Gene3D" id="3.40.50.10860">
    <property type="entry name" value="Leucine Dehydrogenase, chain A, domain 1"/>
    <property type="match status" value="1"/>
</dbReference>
<evidence type="ECO:0000259" key="10">
    <source>
        <dbReference type="Pfam" id="PF08501"/>
    </source>
</evidence>
<comment type="catalytic activity">
    <reaction evidence="9">
        <text>shikimate + NADP(+) = 3-dehydroshikimate + NADPH + H(+)</text>
        <dbReference type="Rhea" id="RHEA:17737"/>
        <dbReference type="ChEBI" id="CHEBI:15378"/>
        <dbReference type="ChEBI" id="CHEBI:16630"/>
        <dbReference type="ChEBI" id="CHEBI:36208"/>
        <dbReference type="ChEBI" id="CHEBI:57783"/>
        <dbReference type="ChEBI" id="CHEBI:58349"/>
        <dbReference type="EC" id="1.1.1.25"/>
    </reaction>
</comment>
<evidence type="ECO:0000256" key="1">
    <source>
        <dbReference type="ARBA" id="ARBA00004871"/>
    </source>
</evidence>
<feature type="domain" description="Shikimate dehydrogenase substrate binding N-terminal" evidence="10">
    <location>
        <begin position="14"/>
        <end position="96"/>
    </location>
</feature>
<keyword evidence="5 9" id="KW-0057">Aromatic amino acid biosynthesis</keyword>
<accession>A0A2T3FX27</accession>
<evidence type="ECO:0000256" key="6">
    <source>
        <dbReference type="ARBA" id="ARBA00051639"/>
    </source>
</evidence>
<evidence type="ECO:0000313" key="12">
    <source>
        <dbReference type="EMBL" id="PST39854.1"/>
    </source>
</evidence>
<dbReference type="GO" id="GO:0009073">
    <property type="term" value="P:aromatic amino acid family biosynthetic process"/>
    <property type="evidence" value="ECO:0007669"/>
    <property type="project" value="UniProtKB-KW"/>
</dbReference>
<dbReference type="InterPro" id="IPR046346">
    <property type="entry name" value="Aminoacid_DH-like_N_sf"/>
</dbReference>
<evidence type="ECO:0000259" key="11">
    <source>
        <dbReference type="Pfam" id="PF18317"/>
    </source>
</evidence>